<dbReference type="InterPro" id="IPR029063">
    <property type="entry name" value="SAM-dependent_MTases_sf"/>
</dbReference>
<dbReference type="PANTHER" id="PTHR43861">
    <property type="entry name" value="TRANS-ACONITATE 2-METHYLTRANSFERASE-RELATED"/>
    <property type="match status" value="1"/>
</dbReference>
<reference evidence="1" key="1">
    <citation type="journal article" date="2015" name="Nature">
        <title>Complex archaea that bridge the gap between prokaryotes and eukaryotes.</title>
        <authorList>
            <person name="Spang A."/>
            <person name="Saw J.H."/>
            <person name="Jorgensen S.L."/>
            <person name="Zaremba-Niedzwiedzka K."/>
            <person name="Martijn J."/>
            <person name="Lind A.E."/>
            <person name="van Eijk R."/>
            <person name="Schleper C."/>
            <person name="Guy L."/>
            <person name="Ettema T.J."/>
        </authorList>
    </citation>
    <scope>NUCLEOTIDE SEQUENCE</scope>
</reference>
<dbReference type="Pfam" id="PF13489">
    <property type="entry name" value="Methyltransf_23"/>
    <property type="match status" value="1"/>
</dbReference>
<gene>
    <name evidence="1" type="ORF">LCGC14_2687800</name>
</gene>
<dbReference type="EMBL" id="LAZR01047554">
    <property type="protein sequence ID" value="KKK93945.1"/>
    <property type="molecule type" value="Genomic_DNA"/>
</dbReference>
<accession>A0A0F9A6Y3</accession>
<proteinExistence type="predicted"/>
<dbReference type="Gene3D" id="3.40.50.150">
    <property type="entry name" value="Vaccinia Virus protein VP39"/>
    <property type="match status" value="1"/>
</dbReference>
<dbReference type="AlphaFoldDB" id="A0A0F9A6Y3"/>
<organism evidence="1">
    <name type="scientific">marine sediment metagenome</name>
    <dbReference type="NCBI Taxonomy" id="412755"/>
    <lineage>
        <taxon>unclassified sequences</taxon>
        <taxon>metagenomes</taxon>
        <taxon>ecological metagenomes</taxon>
    </lineage>
</organism>
<sequence length="225" mass="24855">MKNVTEISQLLRSLRNRITHELDASDIDEMGLPSYLDGSWLSRRMAWGKLDVLITLASFQPEDVVLDFGCGTGILLALINKRVKKVFATDINPRMAKLVVRELGIANVEFLPVEAVPQLPSGEVTKIVAANVLEHVPDLQRVITDFGKIMAPTSRLIVSGPTENLLYRFGRWTVGFSGDYHVRGIDDIFAEVGSSEDLVLQSQRAFPLPGPFCLYRIASFLPSGG</sequence>
<evidence type="ECO:0008006" key="2">
    <source>
        <dbReference type="Google" id="ProtNLM"/>
    </source>
</evidence>
<dbReference type="SUPFAM" id="SSF53335">
    <property type="entry name" value="S-adenosyl-L-methionine-dependent methyltransferases"/>
    <property type="match status" value="1"/>
</dbReference>
<name>A0A0F9A6Y3_9ZZZZ</name>
<protein>
    <recommendedName>
        <fullName evidence="2">Methyltransferase domain-containing protein</fullName>
    </recommendedName>
</protein>
<comment type="caution">
    <text evidence="1">The sequence shown here is derived from an EMBL/GenBank/DDBJ whole genome shotgun (WGS) entry which is preliminary data.</text>
</comment>
<dbReference type="CDD" id="cd02440">
    <property type="entry name" value="AdoMet_MTases"/>
    <property type="match status" value="1"/>
</dbReference>
<evidence type="ECO:0000313" key="1">
    <source>
        <dbReference type="EMBL" id="KKK93945.1"/>
    </source>
</evidence>